<accession>A0ABP7AUJ8</accession>
<dbReference type="SUPFAM" id="SSF55811">
    <property type="entry name" value="Nudix"/>
    <property type="match status" value="1"/>
</dbReference>
<dbReference type="Proteomes" id="UP001501490">
    <property type="component" value="Unassembled WGS sequence"/>
</dbReference>
<evidence type="ECO:0000259" key="3">
    <source>
        <dbReference type="PROSITE" id="PS51462"/>
    </source>
</evidence>
<protein>
    <recommendedName>
        <fullName evidence="3">Nudix hydrolase domain-containing protein</fullName>
    </recommendedName>
</protein>
<keyword evidence="5" id="KW-1185">Reference proteome</keyword>
<dbReference type="InterPro" id="IPR000086">
    <property type="entry name" value="NUDIX_hydrolase_dom"/>
</dbReference>
<dbReference type="PROSITE" id="PS00893">
    <property type="entry name" value="NUDIX_BOX"/>
    <property type="match status" value="1"/>
</dbReference>
<keyword evidence="2" id="KW-0378">Hydrolase</keyword>
<dbReference type="InterPro" id="IPR020084">
    <property type="entry name" value="NUDIX_hydrolase_CS"/>
</dbReference>
<evidence type="ECO:0000256" key="2">
    <source>
        <dbReference type="ARBA" id="ARBA00022801"/>
    </source>
</evidence>
<proteinExistence type="predicted"/>
<evidence type="ECO:0000256" key="1">
    <source>
        <dbReference type="ARBA" id="ARBA00001946"/>
    </source>
</evidence>
<name>A0ABP7AUJ8_9ACTN</name>
<dbReference type="Gene3D" id="3.90.79.10">
    <property type="entry name" value="Nucleoside Triphosphate Pyrophosphohydrolase"/>
    <property type="match status" value="1"/>
</dbReference>
<dbReference type="PANTHER" id="PTHR43046">
    <property type="entry name" value="GDP-MANNOSE MANNOSYL HYDROLASE"/>
    <property type="match status" value="1"/>
</dbReference>
<dbReference type="PANTHER" id="PTHR43046:SF16">
    <property type="entry name" value="ADP-RIBOSE PYROPHOSPHATASE YJHB-RELATED"/>
    <property type="match status" value="1"/>
</dbReference>
<dbReference type="PROSITE" id="PS51462">
    <property type="entry name" value="NUDIX"/>
    <property type="match status" value="1"/>
</dbReference>
<dbReference type="InterPro" id="IPR015797">
    <property type="entry name" value="NUDIX_hydrolase-like_dom_sf"/>
</dbReference>
<dbReference type="Pfam" id="PF00293">
    <property type="entry name" value="NUDIX"/>
    <property type="match status" value="1"/>
</dbReference>
<evidence type="ECO:0000313" key="4">
    <source>
        <dbReference type="EMBL" id="GAA3640098.1"/>
    </source>
</evidence>
<evidence type="ECO:0000313" key="5">
    <source>
        <dbReference type="Proteomes" id="UP001501490"/>
    </source>
</evidence>
<reference evidence="5" key="1">
    <citation type="journal article" date="2019" name="Int. J. Syst. Evol. Microbiol.">
        <title>The Global Catalogue of Microorganisms (GCM) 10K type strain sequencing project: providing services to taxonomists for standard genome sequencing and annotation.</title>
        <authorList>
            <consortium name="The Broad Institute Genomics Platform"/>
            <consortium name="The Broad Institute Genome Sequencing Center for Infectious Disease"/>
            <person name="Wu L."/>
            <person name="Ma J."/>
        </authorList>
    </citation>
    <scope>NUCLEOTIDE SEQUENCE [LARGE SCALE GENOMIC DNA]</scope>
    <source>
        <strain evidence="5">JCM 16929</strain>
    </source>
</reference>
<sequence length="232" mass="24796">MLGVDEAGGAVLLDRPLGHGEHPDAAAYGAGLLLTRPVDARRDDDGELVVRWIVRPAGDEAAPDVPPRGHDPGLDLTGIEPELRQRVAAYALVRSARGLLATEFSARTASPGRWGLPGGGIEDGEEPADAVLRETAEETNQRIVLGALAAVQSSHWIGRSPRGVVQDFHAVRLVYRADCPAPTRPRVLDVDGTTASARWVGLTRWRRVAWTVGWRTLLPELIAGQDGPAQVG</sequence>
<dbReference type="EMBL" id="BAABAB010000050">
    <property type="protein sequence ID" value="GAA3640098.1"/>
    <property type="molecule type" value="Genomic_DNA"/>
</dbReference>
<dbReference type="CDD" id="cd02883">
    <property type="entry name" value="NUDIX_Hydrolase"/>
    <property type="match status" value="1"/>
</dbReference>
<comment type="caution">
    <text evidence="4">The sequence shown here is derived from an EMBL/GenBank/DDBJ whole genome shotgun (WGS) entry which is preliminary data.</text>
</comment>
<organism evidence="4 5">
    <name type="scientific">Microlunatus ginsengisoli</name>
    <dbReference type="NCBI Taxonomy" id="363863"/>
    <lineage>
        <taxon>Bacteria</taxon>
        <taxon>Bacillati</taxon>
        <taxon>Actinomycetota</taxon>
        <taxon>Actinomycetes</taxon>
        <taxon>Propionibacteriales</taxon>
        <taxon>Propionibacteriaceae</taxon>
        <taxon>Microlunatus</taxon>
    </lineage>
</organism>
<comment type="cofactor">
    <cofactor evidence="1">
        <name>Mg(2+)</name>
        <dbReference type="ChEBI" id="CHEBI:18420"/>
    </cofactor>
</comment>
<gene>
    <name evidence="4" type="ORF">GCM10022236_48370</name>
</gene>
<feature type="domain" description="Nudix hydrolase" evidence="3">
    <location>
        <begin position="82"/>
        <end position="223"/>
    </location>
</feature>